<keyword evidence="2" id="KW-1185">Reference proteome</keyword>
<accession>S2KYR4</accession>
<evidence type="ECO:0000313" key="2">
    <source>
        <dbReference type="Proteomes" id="UP000018461"/>
    </source>
</evidence>
<reference evidence="1" key="1">
    <citation type="submission" date="2013-03" db="EMBL/GenBank/DDBJ databases">
        <title>The Genome Sequence of Oribacterium sp. ACB1.</title>
        <authorList>
            <consortium name="The Broad Institute Genomics Platform"/>
            <consortium name="The Broad Institute Genome Sequencing Center for Infectious Disease"/>
            <person name="Earl A."/>
            <person name="Ward D."/>
            <person name="Feldgarden M."/>
            <person name="Gevers D."/>
            <person name="Sizova M."/>
            <person name="Hazen A."/>
            <person name="Epstein S."/>
            <person name="Walker B."/>
            <person name="Young S."/>
            <person name="Zeng Q."/>
            <person name="Gargeya S."/>
            <person name="Fitzgerald M."/>
            <person name="Haas B."/>
            <person name="Abouelleil A."/>
            <person name="Allen A.W."/>
            <person name="Alvarado L."/>
            <person name="Arachchi H.M."/>
            <person name="Berlin A.M."/>
            <person name="Chapman S.B."/>
            <person name="Gainer-Dewar J."/>
            <person name="Goldberg J."/>
            <person name="Griggs A."/>
            <person name="Gujja S."/>
            <person name="Hansen M."/>
            <person name="Howarth C."/>
            <person name="Imamovic A."/>
            <person name="Ireland A."/>
            <person name="Larimer J."/>
            <person name="McCowan C."/>
            <person name="Murphy C."/>
            <person name="Pearson M."/>
            <person name="Poon T.W."/>
            <person name="Priest M."/>
            <person name="Roberts A."/>
            <person name="Saif S."/>
            <person name="Shea T."/>
            <person name="Sisk P."/>
            <person name="Sykes S."/>
            <person name="Wortman J."/>
            <person name="Nusbaum C."/>
            <person name="Birren B."/>
        </authorList>
    </citation>
    <scope>NUCLEOTIDE SEQUENCE [LARGE SCALE GENOMIC DNA]</scope>
    <source>
        <strain evidence="1">ACB1</strain>
    </source>
</reference>
<dbReference type="Proteomes" id="UP000018461">
    <property type="component" value="Unassembled WGS sequence"/>
</dbReference>
<proteinExistence type="predicted"/>
<sequence length="166" mass="19137">MFFVSKLTEHLRLLCLGKYKKSPAKKVSLPRTNKQIIYPRCHLDSQLTLRRLAGYQHIPGNSRIPTRCRILRKNPFPCTLSGPFDNLFLTRFSASRVLCKGIVAVISTSTVYNIQLLRTDFTRKYKSCQAKKSYGITIICIFLSDRLVLPPFQTVRTTVQMEYSPF</sequence>
<dbReference type="HOGENOM" id="CLU_1601047_0_0_9"/>
<gene>
    <name evidence="1" type="ORF">HMPREF9625_02196</name>
</gene>
<dbReference type="EMBL" id="AFZC02000003">
    <property type="protein sequence ID" value="EPC06861.1"/>
    <property type="molecule type" value="Genomic_DNA"/>
</dbReference>
<dbReference type="AlphaFoldDB" id="S2KYR4"/>
<protein>
    <submittedName>
        <fullName evidence="1">Uncharacterized protein</fullName>
    </submittedName>
</protein>
<comment type="caution">
    <text evidence="1">The sequence shown here is derived from an EMBL/GenBank/DDBJ whole genome shotgun (WGS) entry which is preliminary data.</text>
</comment>
<name>S2KYR4_9FIRM</name>
<evidence type="ECO:0000313" key="1">
    <source>
        <dbReference type="EMBL" id="EPC06861.1"/>
    </source>
</evidence>
<organism evidence="1 2">
    <name type="scientific">Oribacterium parvum ACB1</name>
    <dbReference type="NCBI Taxonomy" id="796943"/>
    <lineage>
        <taxon>Bacteria</taxon>
        <taxon>Bacillati</taxon>
        <taxon>Bacillota</taxon>
        <taxon>Clostridia</taxon>
        <taxon>Lachnospirales</taxon>
        <taxon>Lachnospiraceae</taxon>
        <taxon>Oribacterium</taxon>
    </lineage>
</organism>